<dbReference type="InParanoid" id="A0A1Y2FYM6"/>
<dbReference type="EMBL" id="MCGR01000007">
    <property type="protein sequence ID" value="ORY89149.1"/>
    <property type="molecule type" value="Genomic_DNA"/>
</dbReference>
<keyword evidence="3" id="KW-1185">Reference proteome</keyword>
<evidence type="ECO:0000313" key="3">
    <source>
        <dbReference type="Proteomes" id="UP000193467"/>
    </source>
</evidence>
<reference evidence="2 3" key="1">
    <citation type="submission" date="2016-07" db="EMBL/GenBank/DDBJ databases">
        <title>Pervasive Adenine N6-methylation of Active Genes in Fungi.</title>
        <authorList>
            <consortium name="DOE Joint Genome Institute"/>
            <person name="Mondo S.J."/>
            <person name="Dannebaum R.O."/>
            <person name="Kuo R.C."/>
            <person name="Labutti K."/>
            <person name="Haridas S."/>
            <person name="Kuo A."/>
            <person name="Salamov A."/>
            <person name="Ahrendt S.R."/>
            <person name="Lipzen A."/>
            <person name="Sullivan W."/>
            <person name="Andreopoulos W.B."/>
            <person name="Clum A."/>
            <person name="Lindquist E."/>
            <person name="Daum C."/>
            <person name="Ramamoorthy G.K."/>
            <person name="Gryganskyi A."/>
            <person name="Culley D."/>
            <person name="Magnuson J.K."/>
            <person name="James T.Y."/>
            <person name="O'Malley M.A."/>
            <person name="Stajich J.E."/>
            <person name="Spatafora J.W."/>
            <person name="Visel A."/>
            <person name="Grigoriev I.V."/>
        </authorList>
    </citation>
    <scope>NUCLEOTIDE SEQUENCE [LARGE SCALE GENOMIC DNA]</scope>
    <source>
        <strain evidence="2 3">62-1032</strain>
    </source>
</reference>
<proteinExistence type="predicted"/>
<gene>
    <name evidence="2" type="ORF">BCR35DRAFT_300977</name>
</gene>
<comment type="caution">
    <text evidence="2">The sequence shown here is derived from an EMBL/GenBank/DDBJ whole genome shotgun (WGS) entry which is preliminary data.</text>
</comment>
<sequence>MLESKYWTSDEVSSHLQSFKELRVRRATAEFHPRRSLFLSPSSSASQSTSRLPPERTPTQLKGRRALPFFGRSTASDAPEEGASTSEDRVKM</sequence>
<protein>
    <submittedName>
        <fullName evidence="2">Uncharacterized protein</fullName>
    </submittedName>
</protein>
<accession>A0A1Y2FYM6</accession>
<feature type="compositionally biased region" description="Low complexity" evidence="1">
    <location>
        <begin position="36"/>
        <end position="52"/>
    </location>
</feature>
<dbReference type="Proteomes" id="UP000193467">
    <property type="component" value="Unassembled WGS sequence"/>
</dbReference>
<dbReference type="OrthoDB" id="332281at2759"/>
<evidence type="ECO:0000313" key="2">
    <source>
        <dbReference type="EMBL" id="ORY89149.1"/>
    </source>
</evidence>
<evidence type="ECO:0000256" key="1">
    <source>
        <dbReference type="SAM" id="MobiDB-lite"/>
    </source>
</evidence>
<organism evidence="2 3">
    <name type="scientific">Leucosporidium creatinivorum</name>
    <dbReference type="NCBI Taxonomy" id="106004"/>
    <lineage>
        <taxon>Eukaryota</taxon>
        <taxon>Fungi</taxon>
        <taxon>Dikarya</taxon>
        <taxon>Basidiomycota</taxon>
        <taxon>Pucciniomycotina</taxon>
        <taxon>Microbotryomycetes</taxon>
        <taxon>Leucosporidiales</taxon>
        <taxon>Leucosporidium</taxon>
    </lineage>
</organism>
<feature type="region of interest" description="Disordered" evidence="1">
    <location>
        <begin position="35"/>
        <end position="92"/>
    </location>
</feature>
<name>A0A1Y2FYM6_9BASI</name>
<dbReference type="AlphaFoldDB" id="A0A1Y2FYM6"/>